<organism evidence="1">
    <name type="scientific">Solanum lycopersicum</name>
    <name type="common">Tomato</name>
    <name type="synonym">Lycopersicon esculentum</name>
    <dbReference type="NCBI Taxonomy" id="4081"/>
    <lineage>
        <taxon>Eukaryota</taxon>
        <taxon>Viridiplantae</taxon>
        <taxon>Streptophyta</taxon>
        <taxon>Embryophyta</taxon>
        <taxon>Tracheophyta</taxon>
        <taxon>Spermatophyta</taxon>
        <taxon>Magnoliopsida</taxon>
        <taxon>eudicotyledons</taxon>
        <taxon>Gunneridae</taxon>
        <taxon>Pentapetalae</taxon>
        <taxon>asterids</taxon>
        <taxon>lamiids</taxon>
        <taxon>Solanales</taxon>
        <taxon>Solanaceae</taxon>
        <taxon>Solanoideae</taxon>
        <taxon>Solaneae</taxon>
        <taxon>Solanum</taxon>
        <taxon>Solanum subgen. Lycopersicon</taxon>
    </lineage>
</organism>
<evidence type="ECO:0000313" key="1">
    <source>
        <dbReference type="EnsemblPlants" id="Solyc03g077900.1.1.1"/>
    </source>
</evidence>
<proteinExistence type="predicted"/>
<dbReference type="InParanoid" id="A0A3Q7FLW0"/>
<accession>A0A3Q7FLW0</accession>
<keyword evidence="2" id="KW-1185">Reference proteome</keyword>
<dbReference type="Proteomes" id="UP000004994">
    <property type="component" value="Chromosome 3"/>
</dbReference>
<dbReference type="PaxDb" id="4081-Solyc03g077900.1.1"/>
<evidence type="ECO:0000313" key="2">
    <source>
        <dbReference type="Proteomes" id="UP000004994"/>
    </source>
</evidence>
<reference evidence="1" key="2">
    <citation type="submission" date="2019-01" db="UniProtKB">
        <authorList>
            <consortium name="EnsemblPlants"/>
        </authorList>
    </citation>
    <scope>IDENTIFICATION</scope>
    <source>
        <strain evidence="1">cv. Heinz 1706</strain>
    </source>
</reference>
<reference evidence="1" key="1">
    <citation type="journal article" date="2012" name="Nature">
        <title>The tomato genome sequence provides insights into fleshy fruit evolution.</title>
        <authorList>
            <consortium name="Tomato Genome Consortium"/>
        </authorList>
    </citation>
    <scope>NUCLEOTIDE SEQUENCE [LARGE SCALE GENOMIC DNA]</scope>
    <source>
        <strain evidence="1">cv. Heinz 1706</strain>
    </source>
</reference>
<protein>
    <submittedName>
        <fullName evidence="1">Uncharacterized protein</fullName>
    </submittedName>
</protein>
<name>A0A3Q7FLW0_SOLLC</name>
<dbReference type="EnsemblPlants" id="Solyc03g077900.1.1">
    <property type="protein sequence ID" value="Solyc03g077900.1.1.1"/>
    <property type="gene ID" value="Solyc03g077900.1"/>
</dbReference>
<sequence length="56" mass="6336">MEERCMPKMTTKIGEDGGALDGKEKKWGLCRLVWMVIVSAGERGKVKWGFTRVFGM</sequence>
<dbReference type="AlphaFoldDB" id="A0A3Q7FLW0"/>
<dbReference type="Gramene" id="Solyc03g077900.1.1">
    <property type="protein sequence ID" value="Solyc03g077900.1.1.1"/>
    <property type="gene ID" value="Solyc03g077900.1"/>
</dbReference>